<evidence type="ECO:0000313" key="6">
    <source>
        <dbReference type="Proteomes" id="UP000675781"/>
    </source>
</evidence>
<dbReference type="SUPFAM" id="SSF50494">
    <property type="entry name" value="Trypsin-like serine proteases"/>
    <property type="match status" value="1"/>
</dbReference>
<feature type="compositionally biased region" description="Low complexity" evidence="3">
    <location>
        <begin position="1"/>
        <end position="11"/>
    </location>
</feature>
<proteinExistence type="predicted"/>
<dbReference type="Gene3D" id="2.40.10.120">
    <property type="match status" value="1"/>
</dbReference>
<protein>
    <submittedName>
        <fullName evidence="5">Trypsin-like peptidase domain-containing protein</fullName>
    </submittedName>
</protein>
<dbReference type="GO" id="GO:0006508">
    <property type="term" value="P:proteolysis"/>
    <property type="evidence" value="ECO:0007669"/>
    <property type="project" value="UniProtKB-KW"/>
</dbReference>
<evidence type="ECO:0000256" key="3">
    <source>
        <dbReference type="SAM" id="MobiDB-lite"/>
    </source>
</evidence>
<dbReference type="Pfam" id="PF13180">
    <property type="entry name" value="PDZ_2"/>
    <property type="match status" value="1"/>
</dbReference>
<feature type="compositionally biased region" description="Pro residues" evidence="3">
    <location>
        <begin position="12"/>
        <end position="21"/>
    </location>
</feature>
<dbReference type="SMART" id="SM00228">
    <property type="entry name" value="PDZ"/>
    <property type="match status" value="1"/>
</dbReference>
<keyword evidence="2" id="KW-0378">Hydrolase</keyword>
<dbReference type="InterPro" id="IPR036034">
    <property type="entry name" value="PDZ_sf"/>
</dbReference>
<dbReference type="Gene3D" id="2.30.42.10">
    <property type="match status" value="1"/>
</dbReference>
<feature type="region of interest" description="Disordered" evidence="3">
    <location>
        <begin position="1"/>
        <end position="66"/>
    </location>
</feature>
<dbReference type="PROSITE" id="PS50106">
    <property type="entry name" value="PDZ"/>
    <property type="match status" value="1"/>
</dbReference>
<feature type="domain" description="PDZ" evidence="4">
    <location>
        <begin position="351"/>
        <end position="436"/>
    </location>
</feature>
<dbReference type="PANTHER" id="PTHR43343">
    <property type="entry name" value="PEPTIDASE S12"/>
    <property type="match status" value="1"/>
</dbReference>
<dbReference type="Pfam" id="PF13365">
    <property type="entry name" value="Trypsin_2"/>
    <property type="match status" value="1"/>
</dbReference>
<dbReference type="InterPro" id="IPR051201">
    <property type="entry name" value="Chloro_Bact_Ser_Proteases"/>
</dbReference>
<dbReference type="RefSeq" id="WP_212533880.1">
    <property type="nucleotide sequence ID" value="NZ_JAGSOG010000451.1"/>
</dbReference>
<dbReference type="GO" id="GO:0004252">
    <property type="term" value="F:serine-type endopeptidase activity"/>
    <property type="evidence" value="ECO:0007669"/>
    <property type="project" value="InterPro"/>
</dbReference>
<dbReference type="InterPro" id="IPR001940">
    <property type="entry name" value="Peptidase_S1C"/>
</dbReference>
<evidence type="ECO:0000256" key="2">
    <source>
        <dbReference type="ARBA" id="ARBA00022801"/>
    </source>
</evidence>
<dbReference type="PANTHER" id="PTHR43343:SF3">
    <property type="entry name" value="PROTEASE DO-LIKE 8, CHLOROPLASTIC"/>
    <property type="match status" value="1"/>
</dbReference>
<dbReference type="AlphaFoldDB" id="A0A941EWH2"/>
<evidence type="ECO:0000313" key="5">
    <source>
        <dbReference type="EMBL" id="MBR7839447.1"/>
    </source>
</evidence>
<organism evidence="5 6">
    <name type="scientific">Actinospica durhamensis</name>
    <dbReference type="NCBI Taxonomy" id="1508375"/>
    <lineage>
        <taxon>Bacteria</taxon>
        <taxon>Bacillati</taxon>
        <taxon>Actinomycetota</taxon>
        <taxon>Actinomycetes</taxon>
        <taxon>Catenulisporales</taxon>
        <taxon>Actinospicaceae</taxon>
        <taxon>Actinospica</taxon>
    </lineage>
</organism>
<keyword evidence="1" id="KW-0645">Protease</keyword>
<accession>A0A941EWH2</accession>
<reference evidence="5" key="1">
    <citation type="submission" date="2021-04" db="EMBL/GenBank/DDBJ databases">
        <title>Genome based classification of Actinospica acidithermotolerans sp. nov., an actinobacterium isolated from an Indonesian hot spring.</title>
        <authorList>
            <person name="Kusuma A.B."/>
            <person name="Putra K.E."/>
            <person name="Nafisah S."/>
            <person name="Loh J."/>
            <person name="Nouioui I."/>
            <person name="Goodfellow M."/>
        </authorList>
    </citation>
    <scope>NUCLEOTIDE SEQUENCE</scope>
    <source>
        <strain evidence="5">CSCA 57</strain>
    </source>
</reference>
<dbReference type="PRINTS" id="PR00834">
    <property type="entry name" value="PROTEASES2C"/>
</dbReference>
<dbReference type="SUPFAM" id="SSF50156">
    <property type="entry name" value="PDZ domain-like"/>
    <property type="match status" value="1"/>
</dbReference>
<comment type="caution">
    <text evidence="5">The sequence shown here is derived from an EMBL/GenBank/DDBJ whole genome shotgun (WGS) entry which is preliminary data.</text>
</comment>
<dbReference type="EMBL" id="JAGSOG010000451">
    <property type="protein sequence ID" value="MBR7839447.1"/>
    <property type="molecule type" value="Genomic_DNA"/>
</dbReference>
<name>A0A941EWH2_9ACTN</name>
<dbReference type="InterPro" id="IPR009003">
    <property type="entry name" value="Peptidase_S1_PA"/>
</dbReference>
<evidence type="ECO:0000256" key="1">
    <source>
        <dbReference type="ARBA" id="ARBA00022670"/>
    </source>
</evidence>
<sequence length="453" mass="44365">PQPYPAQAAAEPTPPQQPEPQRPLSGDLVTSSGGSGGDAQPPAPTWASPAAGGLPPYGESTTPLVFEPAPRNAKNRTLVTAALVAALVGGGVGAGVSYATRDNGSGNAATSTVDTSGLDTGSANATAVTAVAKKVLPSVVTITVAPSASNSSSTSGDIGTGIILTSTGEILTNNHVISTAAAGGYTITVTFDGGVNAQATIVDRDPTSDLAVIQAQNVKDLTPATLGDSTSVQVGQEVVAIGAPLGMSNTVTSGIVSALNRPVIPESDDSSGSSSTTASTSVTALDAIQTDAAINPGNSGGPLINMSGEVIGIDSAIASTGSNDLSGSSESGSIGLGFAIPISQAKPVISELQAKQTPTHAVLGVSVQDASTTATHTGAMLAQVTSGGAAGSAGLKNGDEVIKIDDQEIDGSDALEAAVHSYRPGTTVQIQYIRNGQTATANVTLGSAVDSSS</sequence>
<keyword evidence="6" id="KW-1185">Reference proteome</keyword>
<gene>
    <name evidence="5" type="ORF">KDL01_39675</name>
</gene>
<feature type="non-terminal residue" evidence="5">
    <location>
        <position position="1"/>
    </location>
</feature>
<dbReference type="InterPro" id="IPR001478">
    <property type="entry name" value="PDZ"/>
</dbReference>
<evidence type="ECO:0000259" key="4">
    <source>
        <dbReference type="PROSITE" id="PS50106"/>
    </source>
</evidence>
<dbReference type="Proteomes" id="UP000675781">
    <property type="component" value="Unassembled WGS sequence"/>
</dbReference>